<protein>
    <submittedName>
        <fullName evidence="3">Tfp pilus assembly protein PilF</fullName>
    </submittedName>
</protein>
<comment type="caution">
    <text evidence="3">The sequence shown here is derived from an EMBL/GenBank/DDBJ whole genome shotgun (WGS) entry which is preliminary data.</text>
</comment>
<feature type="repeat" description="TPR" evidence="1">
    <location>
        <begin position="345"/>
        <end position="378"/>
    </location>
</feature>
<dbReference type="SUPFAM" id="SSF48452">
    <property type="entry name" value="TPR-like"/>
    <property type="match status" value="1"/>
</dbReference>
<dbReference type="Gene3D" id="1.25.40.10">
    <property type="entry name" value="Tetratricopeptide repeat domain"/>
    <property type="match status" value="1"/>
</dbReference>
<dbReference type="EMBL" id="FZNV01000011">
    <property type="protein sequence ID" value="SNR79749.1"/>
    <property type="molecule type" value="Genomic_DNA"/>
</dbReference>
<keyword evidence="1" id="KW-0802">TPR repeat</keyword>
<evidence type="ECO:0000259" key="2">
    <source>
        <dbReference type="Pfam" id="PF14280"/>
    </source>
</evidence>
<organism evidence="3 4">
    <name type="scientific">Maribacter sedimenticola</name>
    <dbReference type="NCBI Taxonomy" id="228956"/>
    <lineage>
        <taxon>Bacteria</taxon>
        <taxon>Pseudomonadati</taxon>
        <taxon>Bacteroidota</taxon>
        <taxon>Flavobacteriia</taxon>
        <taxon>Flavobacteriales</taxon>
        <taxon>Flavobacteriaceae</taxon>
        <taxon>Maribacter</taxon>
    </lineage>
</organism>
<gene>
    <name evidence="3" type="ORF">SAMN04488009_0111</name>
</gene>
<dbReference type="SMART" id="SM00028">
    <property type="entry name" value="TPR"/>
    <property type="match status" value="2"/>
</dbReference>
<dbReference type="Proteomes" id="UP000198337">
    <property type="component" value="Unassembled WGS sequence"/>
</dbReference>
<dbReference type="Pfam" id="PF14280">
    <property type="entry name" value="DUF4365"/>
    <property type="match status" value="1"/>
</dbReference>
<evidence type="ECO:0000313" key="4">
    <source>
        <dbReference type="Proteomes" id="UP000198337"/>
    </source>
</evidence>
<dbReference type="InterPro" id="IPR019734">
    <property type="entry name" value="TPR_rpt"/>
</dbReference>
<dbReference type="InterPro" id="IPR025375">
    <property type="entry name" value="DUF4365"/>
</dbReference>
<evidence type="ECO:0000313" key="3">
    <source>
        <dbReference type="EMBL" id="SNR79749.1"/>
    </source>
</evidence>
<reference evidence="3 4" key="1">
    <citation type="submission" date="2017-06" db="EMBL/GenBank/DDBJ databases">
        <authorList>
            <person name="Varghese N."/>
            <person name="Submissions S."/>
        </authorList>
    </citation>
    <scope>NUCLEOTIDE SEQUENCE [LARGE SCALE GENOMIC DNA]</scope>
    <source>
        <strain evidence="3 4">DSM 19840</strain>
    </source>
</reference>
<evidence type="ECO:0000256" key="1">
    <source>
        <dbReference type="PROSITE-ProRule" id="PRU00339"/>
    </source>
</evidence>
<proteinExistence type="predicted"/>
<keyword evidence="4" id="KW-1185">Reference proteome</keyword>
<sequence length="633" mass="73564">MRSRTHILEEESFFELRKILPSEWVIREKPKDYGVDAEVEIFDSDGTYTGIVFWIQLKATDSSKISDHKSLRMPIAKIKQLVSYDLSVAIFRYNSKGKEFFFDWIFRHNIISIDSDKKSFNLKFQDHHLWSEDSPNHIKSFLLKKNKYSDGSFFFPIKGFVNNINVPKRIARKLSSKITKKISLINIVRDKYLADVEINLLENKIVLILYGSFGSSIKFEKKSIDNEEVIFRNFEIGLLLMLHHARKYDDMIKFVNDNELFDELVTQNGMLEYLLPRLIVSENDYNFTEAIIHHVFKTKDVRRAYMLQTITALSSDGLISQDRVASYFNQIIEHSLDPQDDTFLSGAFYALAAYYKRNKVLNRALEYYNKAIKTTPSLLNIGFFCCDLADVLFGLGRFKLSTRFYKKAIELEPKNILLLASLGDSEFYSGNFENANHYYDDFLSLNVESFQKQMEVTLKFAACDALINFYGINSQKRDNKKSNQILESLSEKELQKPSNLDMLINIDALNPDVWVYYSALYLQKKNIKMVFVSSLIDALLTKINARSWANLIIWTNYKEVPTELINALVNTGYFYCKEDFISELQELIDLIGHSLGDKFLNVVESLIFIQEKDPSGLFYDNDDDDDDDDDDII</sequence>
<accession>A0ABY1SM41</accession>
<feature type="domain" description="DUF4365" evidence="2">
    <location>
        <begin position="9"/>
        <end position="139"/>
    </location>
</feature>
<dbReference type="Pfam" id="PF13181">
    <property type="entry name" value="TPR_8"/>
    <property type="match status" value="1"/>
</dbReference>
<dbReference type="InterPro" id="IPR011990">
    <property type="entry name" value="TPR-like_helical_dom_sf"/>
</dbReference>
<name>A0ABY1SM41_9FLAO</name>
<dbReference type="PROSITE" id="PS50005">
    <property type="entry name" value="TPR"/>
    <property type="match status" value="1"/>
</dbReference>